<dbReference type="GO" id="GO:0005634">
    <property type="term" value="C:nucleus"/>
    <property type="evidence" value="ECO:0007669"/>
    <property type="project" value="UniProtKB-SubCell"/>
</dbReference>
<dbReference type="GO" id="GO:0008270">
    <property type="term" value="F:zinc ion binding"/>
    <property type="evidence" value="ECO:0007669"/>
    <property type="project" value="UniProtKB-KW"/>
</dbReference>
<reference evidence="9" key="1">
    <citation type="submission" date="2019-08" db="EMBL/GenBank/DDBJ databases">
        <title>The improved chromosome-level genome for the pearl oyster Pinctada fucata martensii using PacBio sequencing and Hi-C.</title>
        <authorList>
            <person name="Zheng Z."/>
        </authorList>
    </citation>
    <scope>NUCLEOTIDE SEQUENCE</scope>
    <source>
        <strain evidence="9">ZZ-2019</strain>
        <tissue evidence="9">Adductor muscle</tissue>
    </source>
</reference>
<evidence type="ECO:0000256" key="2">
    <source>
        <dbReference type="ARBA" id="ARBA00022723"/>
    </source>
</evidence>
<organism evidence="9 10">
    <name type="scientific">Pinctada imbricata</name>
    <name type="common">Atlantic pearl-oyster</name>
    <name type="synonym">Pinctada martensii</name>
    <dbReference type="NCBI Taxonomy" id="66713"/>
    <lineage>
        <taxon>Eukaryota</taxon>
        <taxon>Metazoa</taxon>
        <taxon>Spiralia</taxon>
        <taxon>Lophotrochozoa</taxon>
        <taxon>Mollusca</taxon>
        <taxon>Bivalvia</taxon>
        <taxon>Autobranchia</taxon>
        <taxon>Pteriomorphia</taxon>
        <taxon>Pterioida</taxon>
        <taxon>Pterioidea</taxon>
        <taxon>Pteriidae</taxon>
        <taxon>Pinctada</taxon>
    </lineage>
</organism>
<feature type="region of interest" description="Disordered" evidence="7">
    <location>
        <begin position="35"/>
        <end position="130"/>
    </location>
</feature>
<dbReference type="PROSITE" id="PS00028">
    <property type="entry name" value="ZINC_FINGER_C2H2_1"/>
    <property type="match status" value="2"/>
</dbReference>
<dbReference type="SUPFAM" id="SSF57667">
    <property type="entry name" value="beta-beta-alpha zinc fingers"/>
    <property type="match status" value="1"/>
</dbReference>
<dbReference type="EMBL" id="VSWD01000012">
    <property type="protein sequence ID" value="KAK3085901.1"/>
    <property type="molecule type" value="Genomic_DNA"/>
</dbReference>
<feature type="compositionally biased region" description="Polar residues" evidence="7">
    <location>
        <begin position="48"/>
        <end position="61"/>
    </location>
</feature>
<dbReference type="AlphaFoldDB" id="A0AA88XID8"/>
<accession>A0AA88XID8</accession>
<dbReference type="SMART" id="SM00355">
    <property type="entry name" value="ZnF_C2H2"/>
    <property type="match status" value="5"/>
</dbReference>
<dbReference type="Proteomes" id="UP001186944">
    <property type="component" value="Unassembled WGS sequence"/>
</dbReference>
<evidence type="ECO:0000256" key="3">
    <source>
        <dbReference type="ARBA" id="ARBA00022737"/>
    </source>
</evidence>
<feature type="domain" description="C2H2-type" evidence="8">
    <location>
        <begin position="303"/>
        <end position="324"/>
    </location>
</feature>
<feature type="domain" description="C2H2-type" evidence="8">
    <location>
        <begin position="172"/>
        <end position="194"/>
    </location>
</feature>
<keyword evidence="6" id="KW-0539">Nucleus</keyword>
<keyword evidence="4" id="KW-0863">Zinc-finger</keyword>
<dbReference type="InterPro" id="IPR050888">
    <property type="entry name" value="ZnF_C2H2-type_TF"/>
</dbReference>
<evidence type="ECO:0000256" key="1">
    <source>
        <dbReference type="ARBA" id="ARBA00004123"/>
    </source>
</evidence>
<feature type="compositionally biased region" description="Polar residues" evidence="7">
    <location>
        <begin position="109"/>
        <end position="124"/>
    </location>
</feature>
<evidence type="ECO:0000256" key="4">
    <source>
        <dbReference type="ARBA" id="ARBA00022771"/>
    </source>
</evidence>
<dbReference type="PANTHER" id="PTHR24406">
    <property type="entry name" value="TRANSCRIPTIONAL REPRESSOR CTCFL-RELATED"/>
    <property type="match status" value="1"/>
</dbReference>
<evidence type="ECO:0000256" key="6">
    <source>
        <dbReference type="ARBA" id="ARBA00023242"/>
    </source>
</evidence>
<evidence type="ECO:0000256" key="5">
    <source>
        <dbReference type="ARBA" id="ARBA00022833"/>
    </source>
</evidence>
<evidence type="ECO:0000313" key="9">
    <source>
        <dbReference type="EMBL" id="KAK3085901.1"/>
    </source>
</evidence>
<evidence type="ECO:0000259" key="8">
    <source>
        <dbReference type="PROSITE" id="PS00028"/>
    </source>
</evidence>
<keyword evidence="2" id="KW-0479">Metal-binding</keyword>
<name>A0AA88XID8_PINIB</name>
<comment type="caution">
    <text evidence="9">The sequence shown here is derived from an EMBL/GenBank/DDBJ whole genome shotgun (WGS) entry which is preliminary data.</text>
</comment>
<dbReference type="Gene3D" id="3.30.160.60">
    <property type="entry name" value="Classic Zinc Finger"/>
    <property type="match status" value="1"/>
</dbReference>
<feature type="compositionally biased region" description="Polar residues" evidence="7">
    <location>
        <begin position="92"/>
        <end position="102"/>
    </location>
</feature>
<dbReference type="InterPro" id="IPR036236">
    <property type="entry name" value="Znf_C2H2_sf"/>
</dbReference>
<protein>
    <recommendedName>
        <fullName evidence="8">C2H2-type domain-containing protein</fullName>
    </recommendedName>
</protein>
<keyword evidence="3" id="KW-0677">Repeat</keyword>
<proteinExistence type="predicted"/>
<keyword evidence="10" id="KW-1185">Reference proteome</keyword>
<feature type="compositionally biased region" description="Low complexity" evidence="7">
    <location>
        <begin position="62"/>
        <end position="82"/>
    </location>
</feature>
<dbReference type="Pfam" id="PF12874">
    <property type="entry name" value="zf-met"/>
    <property type="match status" value="1"/>
</dbReference>
<evidence type="ECO:0000256" key="7">
    <source>
        <dbReference type="SAM" id="MobiDB-lite"/>
    </source>
</evidence>
<gene>
    <name evidence="9" type="ORF">FSP39_010238</name>
</gene>
<comment type="subcellular location">
    <subcellularLocation>
        <location evidence="1">Nucleus</location>
    </subcellularLocation>
</comment>
<evidence type="ECO:0000313" key="10">
    <source>
        <dbReference type="Proteomes" id="UP001186944"/>
    </source>
</evidence>
<dbReference type="InterPro" id="IPR013087">
    <property type="entry name" value="Znf_C2H2_type"/>
</dbReference>
<keyword evidence="5" id="KW-0862">Zinc</keyword>
<sequence>MEGDDIDDMHMCLVCQSTVLGLLNYVNHKKYHCPGRKNAQGPVPPSTGEGSSLNEHSVSTTPVSLGQPGLSSPPSNVSVSQNFLSPPEFKPSNHNNFHTLNVETPHRNGISTNENLSLASNNQGAPALNGDANLEQDVAMNLMNSEQLAEQKFESTTKAEMETEENSNPIVCTICDKKFYSKYVMTRHLLSKTHRNRTLGMTNILPVISQYNKYIVRLSPYQCSPCQFYSNRESDLILHMSMEEHMIQWKTLAAEVICTLCNFSSHSNEEIIEHFTKNLLHVTLTKKNRRLCVIREKNYDGRCKFCNKKIHSRVHMRRHLRHKHMVDTDSMGRVTWHIPEIR</sequence>